<protein>
    <submittedName>
        <fullName evidence="3">AMP-binding protein</fullName>
    </submittedName>
</protein>
<dbReference type="Pfam" id="PF00501">
    <property type="entry name" value="AMP-binding"/>
    <property type="match status" value="1"/>
</dbReference>
<dbReference type="RefSeq" id="WP_123014550.1">
    <property type="nucleotide sequence ID" value="NZ_AP024912.1"/>
</dbReference>
<dbReference type="PROSITE" id="PS00141">
    <property type="entry name" value="ASP_PROTEASE"/>
    <property type="match status" value="1"/>
</dbReference>
<dbReference type="Proteomes" id="UP001595384">
    <property type="component" value="Unassembled WGS sequence"/>
</dbReference>
<dbReference type="PANTHER" id="PTHR43767">
    <property type="entry name" value="LONG-CHAIN-FATTY-ACID--COA LIGASE"/>
    <property type="match status" value="1"/>
</dbReference>
<dbReference type="InterPro" id="IPR042099">
    <property type="entry name" value="ANL_N_sf"/>
</dbReference>
<dbReference type="InterPro" id="IPR000873">
    <property type="entry name" value="AMP-dep_synth/lig_dom"/>
</dbReference>
<name>A0ABV7CAR9_9VIBR</name>
<sequence length="489" mass="52809">MNVLLKAIEHVVRAQPNEVAFTGVLNGELATLSYQQFWQHANDVSQRLRALGCRCIALREQNGLPWAVIDIAAQLANVVLVPVPHFFSDSQVAHLLSDSGADLLIGDWHVNDLTGHGIESIAPIYGLSAMRIASEQSELLPETCKVTFTSGSTGQPKGVCLSADNLYRVSQSLANVVRPTVNNGAHLAVLPLATLLENITAIYVPLLLGQSSVLLSGAQVGLKGSSQFDPATFATALATHRPSSVVLTPALLEVLVALVERTPELGRCFQFIAVGGARVSSSVMAQAHRLGLPAFQGYGLSECASVVSVNTPTHTSIDSAGQVLEHQQVRIDEQGQLWVTGNIALGYIREPFTEQWLATGDLAQLDEHGYLTITGRVKNQLITAYGRNVSPEWVEAEAHGFASLRSLVVVGDGEKSLTAVVVHDSPADVMRDLRLLNQGLPDYAQLKHCLCLADYPQDRPLWTANGKPLRPNFEQWANDQRHSIITIGQ</sequence>
<dbReference type="EMBL" id="JBHRSE010000057">
    <property type="protein sequence ID" value="MFC3023916.1"/>
    <property type="molecule type" value="Genomic_DNA"/>
</dbReference>
<dbReference type="SUPFAM" id="SSF56801">
    <property type="entry name" value="Acetyl-CoA synthetase-like"/>
    <property type="match status" value="1"/>
</dbReference>
<dbReference type="InterPro" id="IPR001969">
    <property type="entry name" value="Aspartic_peptidase_AS"/>
</dbReference>
<feature type="domain" description="AMP-dependent synthetase/ligase" evidence="2">
    <location>
        <begin position="9"/>
        <end position="342"/>
    </location>
</feature>
<evidence type="ECO:0000313" key="4">
    <source>
        <dbReference type="Proteomes" id="UP001595384"/>
    </source>
</evidence>
<organism evidence="3 4">
    <name type="scientific">Vibrio zhugei</name>
    <dbReference type="NCBI Taxonomy" id="2479546"/>
    <lineage>
        <taxon>Bacteria</taxon>
        <taxon>Pseudomonadati</taxon>
        <taxon>Pseudomonadota</taxon>
        <taxon>Gammaproteobacteria</taxon>
        <taxon>Vibrionales</taxon>
        <taxon>Vibrionaceae</taxon>
        <taxon>Vibrio</taxon>
    </lineage>
</organism>
<evidence type="ECO:0000313" key="3">
    <source>
        <dbReference type="EMBL" id="MFC3023916.1"/>
    </source>
</evidence>
<keyword evidence="1" id="KW-0436">Ligase</keyword>
<reference evidence="4" key="1">
    <citation type="journal article" date="2019" name="Int. J. Syst. Evol. Microbiol.">
        <title>The Global Catalogue of Microorganisms (GCM) 10K type strain sequencing project: providing services to taxonomists for standard genome sequencing and annotation.</title>
        <authorList>
            <consortium name="The Broad Institute Genomics Platform"/>
            <consortium name="The Broad Institute Genome Sequencing Center for Infectious Disease"/>
            <person name="Wu L."/>
            <person name="Ma J."/>
        </authorList>
    </citation>
    <scope>NUCLEOTIDE SEQUENCE [LARGE SCALE GENOMIC DNA]</scope>
    <source>
        <strain evidence="4">KCTC 62784</strain>
    </source>
</reference>
<keyword evidence="4" id="KW-1185">Reference proteome</keyword>
<dbReference type="PROSITE" id="PS00455">
    <property type="entry name" value="AMP_BINDING"/>
    <property type="match status" value="1"/>
</dbReference>
<dbReference type="InterPro" id="IPR050237">
    <property type="entry name" value="ATP-dep_AMP-bd_enzyme"/>
</dbReference>
<gene>
    <name evidence="3" type="ORF">ACFODT_08770</name>
</gene>
<accession>A0ABV7CAR9</accession>
<dbReference type="PANTHER" id="PTHR43767:SF8">
    <property type="entry name" value="LONG-CHAIN-FATTY-ACID--COA LIGASE"/>
    <property type="match status" value="1"/>
</dbReference>
<evidence type="ECO:0000259" key="2">
    <source>
        <dbReference type="Pfam" id="PF00501"/>
    </source>
</evidence>
<evidence type="ECO:0000256" key="1">
    <source>
        <dbReference type="ARBA" id="ARBA00022598"/>
    </source>
</evidence>
<comment type="caution">
    <text evidence="3">The sequence shown here is derived from an EMBL/GenBank/DDBJ whole genome shotgun (WGS) entry which is preliminary data.</text>
</comment>
<dbReference type="InterPro" id="IPR020845">
    <property type="entry name" value="AMP-binding_CS"/>
</dbReference>
<proteinExistence type="predicted"/>
<dbReference type="Gene3D" id="3.40.50.12780">
    <property type="entry name" value="N-terminal domain of ligase-like"/>
    <property type="match status" value="1"/>
</dbReference>